<dbReference type="Gene3D" id="1.10.510.10">
    <property type="entry name" value="Transferase(Phosphotransferase) domain 1"/>
    <property type="match status" value="2"/>
</dbReference>
<feature type="compositionally biased region" description="Basic and acidic residues" evidence="1">
    <location>
        <begin position="500"/>
        <end position="514"/>
    </location>
</feature>
<feature type="domain" description="Protein kinase" evidence="2">
    <location>
        <begin position="28"/>
        <end position="386"/>
    </location>
</feature>
<feature type="region of interest" description="Disordered" evidence="1">
    <location>
        <begin position="493"/>
        <end position="514"/>
    </location>
</feature>
<reference evidence="3" key="1">
    <citation type="submission" date="2007-07" db="EMBL/GenBank/DDBJ databases">
        <title>PCAP assembly of the Caenorhabditis remanei genome.</title>
        <authorList>
            <consortium name="The Caenorhabditis remanei Sequencing Consortium"/>
            <person name="Wilson R.K."/>
        </authorList>
    </citation>
    <scope>NUCLEOTIDE SEQUENCE [LARGE SCALE GENOMIC DNA]</scope>
    <source>
        <strain evidence="3">PB4641</strain>
    </source>
</reference>
<dbReference type="HOGENOM" id="CLU_019279_2_5_1"/>
<dbReference type="InParanoid" id="E3LGD8"/>
<sequence>MALLKENANGENNAAELNFSIGEIVSGFKLVKKIDEGGFGQVYKVTKDDKTFYAMKLESNFLEGGSAIKLEINVLNQLPRESVFPAFISGGKKTKFQFLVLELLGDNLKVLKSKSPNPDVFSDGTWSRVGIQCLYAIKKMHDAGFVHRDIKPNNFAIGISTATETRSRRILLFDFGLARKFIQTTGKKQSNGGVSKKVDKGGSKRKTHHSKVKTSKSKMTAGASKLSKTKSKHVPAGAKLEQNKKKNTIQNRFLVGPQENQGSIEEVAKEDEYMFRVPRPHTDFRGTHQYASPNAHLQKELGRHDDIWSLMYMIAEFFIELPWSNNEEIPVESLKDQASLLRLFFDEKYPTRLTSKMQGQLNEIDQMLKDTNYYTHPNYDIVYQFLSDVMKQSGTLWETPYDWEMGKHPEMDKSRTVKIIKKDFAWEKGEKFFKFNRWIQLKLPSQSPPVSTKQFGAPQATSVIGFTKKDFRKFNRQASKEEVDDGEVLVEVGGGGQKSMKKEMEVVESKKEMK</sequence>
<dbReference type="InterPro" id="IPR011009">
    <property type="entry name" value="Kinase-like_dom_sf"/>
</dbReference>
<feature type="compositionally biased region" description="Basic residues" evidence="1">
    <location>
        <begin position="203"/>
        <end position="216"/>
    </location>
</feature>
<dbReference type="SUPFAM" id="SSF56112">
    <property type="entry name" value="Protein kinase-like (PK-like)"/>
    <property type="match status" value="1"/>
</dbReference>
<gene>
    <name evidence="3" type="ORF">CRE_01935</name>
</gene>
<dbReference type="InterPro" id="IPR050235">
    <property type="entry name" value="CK1_Ser-Thr_kinase"/>
</dbReference>
<dbReference type="Pfam" id="PF00069">
    <property type="entry name" value="Pkinase"/>
    <property type="match status" value="1"/>
</dbReference>
<keyword evidence="4" id="KW-1185">Reference proteome</keyword>
<accession>E3LGD8</accession>
<name>E3LGD8_CAERE</name>
<dbReference type="STRING" id="31234.E3LGD8"/>
<dbReference type="RefSeq" id="XP_003116986.2">
    <property type="nucleotide sequence ID" value="XM_003116938.2"/>
</dbReference>
<evidence type="ECO:0000313" key="3">
    <source>
        <dbReference type="EMBL" id="EFO85852.1"/>
    </source>
</evidence>
<dbReference type="GO" id="GO:0005524">
    <property type="term" value="F:ATP binding"/>
    <property type="evidence" value="ECO:0007669"/>
    <property type="project" value="InterPro"/>
</dbReference>
<evidence type="ECO:0000256" key="1">
    <source>
        <dbReference type="SAM" id="MobiDB-lite"/>
    </source>
</evidence>
<dbReference type="SMART" id="SM00220">
    <property type="entry name" value="S_TKc"/>
    <property type="match status" value="1"/>
</dbReference>
<dbReference type="PANTHER" id="PTHR11909">
    <property type="entry name" value="CASEIN KINASE-RELATED"/>
    <property type="match status" value="1"/>
</dbReference>
<dbReference type="CTD" id="9822539"/>
<dbReference type="PROSITE" id="PS50011">
    <property type="entry name" value="PROTEIN_KINASE_DOM"/>
    <property type="match status" value="1"/>
</dbReference>
<dbReference type="OrthoDB" id="5792166at2759"/>
<evidence type="ECO:0000259" key="2">
    <source>
        <dbReference type="PROSITE" id="PS50011"/>
    </source>
</evidence>
<dbReference type="AlphaFoldDB" id="E3LGD8"/>
<dbReference type="FunFam" id="1.10.510.10:FF:001500">
    <property type="entry name" value="CK1/CK1 protein kinase"/>
    <property type="match status" value="1"/>
</dbReference>
<dbReference type="KEGG" id="crq:GCK72_004925"/>
<organism evidence="4">
    <name type="scientific">Caenorhabditis remanei</name>
    <name type="common">Caenorhabditis vulgaris</name>
    <dbReference type="NCBI Taxonomy" id="31234"/>
    <lineage>
        <taxon>Eukaryota</taxon>
        <taxon>Metazoa</taxon>
        <taxon>Ecdysozoa</taxon>
        <taxon>Nematoda</taxon>
        <taxon>Chromadorea</taxon>
        <taxon>Rhabditida</taxon>
        <taxon>Rhabditina</taxon>
        <taxon>Rhabditomorpha</taxon>
        <taxon>Rhabditoidea</taxon>
        <taxon>Rhabditidae</taxon>
        <taxon>Peloderinae</taxon>
        <taxon>Caenorhabditis</taxon>
    </lineage>
</organism>
<dbReference type="GeneID" id="9822539"/>
<dbReference type="GO" id="GO:0004672">
    <property type="term" value="F:protein kinase activity"/>
    <property type="evidence" value="ECO:0007669"/>
    <property type="project" value="InterPro"/>
</dbReference>
<dbReference type="eggNOG" id="KOG1164">
    <property type="taxonomic scope" value="Eukaryota"/>
</dbReference>
<feature type="region of interest" description="Disordered" evidence="1">
    <location>
        <begin position="186"/>
        <end position="235"/>
    </location>
</feature>
<dbReference type="InterPro" id="IPR000719">
    <property type="entry name" value="Prot_kinase_dom"/>
</dbReference>
<dbReference type="Proteomes" id="UP000008281">
    <property type="component" value="Unassembled WGS sequence"/>
</dbReference>
<evidence type="ECO:0000313" key="4">
    <source>
        <dbReference type="Proteomes" id="UP000008281"/>
    </source>
</evidence>
<proteinExistence type="predicted"/>
<dbReference type="EMBL" id="DS268408">
    <property type="protein sequence ID" value="EFO85852.1"/>
    <property type="molecule type" value="Genomic_DNA"/>
</dbReference>
<protein>
    <recommendedName>
        <fullName evidence="2">Protein kinase domain-containing protein</fullName>
    </recommendedName>
</protein>